<comment type="caution">
    <text evidence="2">The sequence shown here is derived from an EMBL/GenBank/DDBJ whole genome shotgun (WGS) entry which is preliminary data.</text>
</comment>
<organism evidence="2 3">
    <name type="scientific">Candidatus Woesebacteria bacterium RBG_16_39_8b</name>
    <dbReference type="NCBI Taxonomy" id="1802482"/>
    <lineage>
        <taxon>Bacteria</taxon>
        <taxon>Candidatus Woeseibacteriota</taxon>
    </lineage>
</organism>
<feature type="transmembrane region" description="Helical" evidence="1">
    <location>
        <begin position="6"/>
        <end position="30"/>
    </location>
</feature>
<dbReference type="Proteomes" id="UP000179013">
    <property type="component" value="Unassembled WGS sequence"/>
</dbReference>
<evidence type="ECO:0008006" key="4">
    <source>
        <dbReference type="Google" id="ProtNLM"/>
    </source>
</evidence>
<sequence length="218" mass="24109">MHKKYYSGSIGILILVLITLLVLASSGWYLNKKTRLVTRDDDANLIPKELSPEVEVVLSKKLSLIEDLAANGVIISEAKSQSVKNSSLAAAEIKKLDEDWQTSDDGLVESFLTNDVAFELLEFQEINPGFPEIFVTDSIGLNIGQTNKTSDYYQADEDWWIDAYADGTGKSYHGSIEYDESAQSESVPLYVPVFDNGGKVVGVIKAVLDIRAIQRELK</sequence>
<keyword evidence="1" id="KW-0472">Membrane</keyword>
<dbReference type="AlphaFoldDB" id="A0A1F7X8L5"/>
<name>A0A1F7X8L5_9BACT</name>
<evidence type="ECO:0000256" key="1">
    <source>
        <dbReference type="SAM" id="Phobius"/>
    </source>
</evidence>
<dbReference type="InterPro" id="IPR029151">
    <property type="entry name" value="Sensor-like_sf"/>
</dbReference>
<keyword evidence="1" id="KW-0812">Transmembrane</keyword>
<reference evidence="2 3" key="1">
    <citation type="journal article" date="2016" name="Nat. Commun.">
        <title>Thousands of microbial genomes shed light on interconnected biogeochemical processes in an aquifer system.</title>
        <authorList>
            <person name="Anantharaman K."/>
            <person name="Brown C.T."/>
            <person name="Hug L.A."/>
            <person name="Sharon I."/>
            <person name="Castelle C.J."/>
            <person name="Probst A.J."/>
            <person name="Thomas B.C."/>
            <person name="Singh A."/>
            <person name="Wilkins M.J."/>
            <person name="Karaoz U."/>
            <person name="Brodie E.L."/>
            <person name="Williams K.H."/>
            <person name="Hubbard S.S."/>
            <person name="Banfield J.F."/>
        </authorList>
    </citation>
    <scope>NUCLEOTIDE SEQUENCE [LARGE SCALE GENOMIC DNA]</scope>
</reference>
<evidence type="ECO:0000313" key="2">
    <source>
        <dbReference type="EMBL" id="OGM11293.1"/>
    </source>
</evidence>
<keyword evidence="1" id="KW-1133">Transmembrane helix</keyword>
<dbReference type="EMBL" id="MGFU01000062">
    <property type="protein sequence ID" value="OGM11293.1"/>
    <property type="molecule type" value="Genomic_DNA"/>
</dbReference>
<dbReference type="CDD" id="cd18773">
    <property type="entry name" value="PDC1_HK_sensor"/>
    <property type="match status" value="1"/>
</dbReference>
<dbReference type="Gene3D" id="3.30.450.20">
    <property type="entry name" value="PAS domain"/>
    <property type="match status" value="1"/>
</dbReference>
<protein>
    <recommendedName>
        <fullName evidence="4">Cache domain-containing protein</fullName>
    </recommendedName>
</protein>
<gene>
    <name evidence="2" type="ORF">A2V80_00320</name>
</gene>
<dbReference type="SUPFAM" id="SSF103190">
    <property type="entry name" value="Sensory domain-like"/>
    <property type="match status" value="1"/>
</dbReference>
<accession>A0A1F7X8L5</accession>
<evidence type="ECO:0000313" key="3">
    <source>
        <dbReference type="Proteomes" id="UP000179013"/>
    </source>
</evidence>
<proteinExistence type="predicted"/>